<dbReference type="AlphaFoldDB" id="G0TTS4"/>
<dbReference type="GO" id="GO:0032182">
    <property type="term" value="F:ubiquitin-like protein binding"/>
    <property type="evidence" value="ECO:0007669"/>
    <property type="project" value="TreeGrafter"/>
</dbReference>
<dbReference type="PROSITE" id="PS51229">
    <property type="entry name" value="DCUN1"/>
    <property type="match status" value="1"/>
</dbReference>
<accession>G0TTS4</accession>
<evidence type="ECO:0000259" key="3">
    <source>
        <dbReference type="PROSITE" id="PS51229"/>
    </source>
</evidence>
<feature type="domain" description="DCUN1" evidence="3">
    <location>
        <begin position="55"/>
        <end position="243"/>
    </location>
</feature>
<dbReference type="GO" id="GO:0097602">
    <property type="term" value="F:cullin family protein binding"/>
    <property type="evidence" value="ECO:0007669"/>
    <property type="project" value="TreeGrafter"/>
</dbReference>
<gene>
    <name evidence="4" type="ORF">TVY486_0400190</name>
</gene>
<proteinExistence type="predicted"/>
<dbReference type="InterPro" id="IPR042460">
    <property type="entry name" value="DCN1-like_PONY"/>
</dbReference>
<sequence>MSGRKSLPTPAPSRLKGTQTTDGHATMAGTLLSRTFQRTRSSSLAAKLSGPGVSSSRNELERYFDRLASPERKGGTEIIRERGVQRLCKDLSIAKDSFDMYVLVWKLGATQSGCIPRADWLSSVYHYKIESLVHLRRHLSEWVKEARGNDFIQFVGDLYDYVRGEDARMMQPAIAARAWALLFTEEPRIESWIKWYSTVYNRDVTRDIWRHVPLFFSTFSDLSLYSNDGMWPCAFDEYVEWCRTSTE</sequence>
<protein>
    <recommendedName>
        <fullName evidence="1">Defective in cullin neddylation protein</fullName>
    </recommendedName>
</protein>
<dbReference type="Gene3D" id="1.10.238.10">
    <property type="entry name" value="EF-hand"/>
    <property type="match status" value="1"/>
</dbReference>
<evidence type="ECO:0000256" key="2">
    <source>
        <dbReference type="SAM" id="MobiDB-lite"/>
    </source>
</evidence>
<dbReference type="EMBL" id="HE573020">
    <property type="protein sequence ID" value="CCC47355.1"/>
    <property type="molecule type" value="Genomic_DNA"/>
</dbReference>
<organism evidence="4">
    <name type="scientific">Trypanosoma vivax (strain Y486)</name>
    <dbReference type="NCBI Taxonomy" id="1055687"/>
    <lineage>
        <taxon>Eukaryota</taxon>
        <taxon>Discoba</taxon>
        <taxon>Euglenozoa</taxon>
        <taxon>Kinetoplastea</taxon>
        <taxon>Metakinetoplastina</taxon>
        <taxon>Trypanosomatida</taxon>
        <taxon>Trypanosomatidae</taxon>
        <taxon>Trypanosoma</taxon>
        <taxon>Duttonella</taxon>
    </lineage>
</organism>
<comment type="function">
    <text evidence="1">Neddylation of cullins play an essential role in the regulation of SCF-type complexes activity.</text>
</comment>
<reference evidence="4" key="1">
    <citation type="journal article" date="2012" name="Proc. Natl. Acad. Sci. U.S.A.">
        <title>Antigenic diversity is generated by distinct evolutionary mechanisms in African trypanosome species.</title>
        <authorList>
            <person name="Jackson A.P."/>
            <person name="Berry A."/>
            <person name="Aslett M."/>
            <person name="Allison H.C."/>
            <person name="Burton P."/>
            <person name="Vavrova-Anderson J."/>
            <person name="Brown R."/>
            <person name="Browne H."/>
            <person name="Corton N."/>
            <person name="Hauser H."/>
            <person name="Gamble J."/>
            <person name="Gilderthorp R."/>
            <person name="Marcello L."/>
            <person name="McQuillan J."/>
            <person name="Otto T.D."/>
            <person name="Quail M.A."/>
            <person name="Sanders M.J."/>
            <person name="van Tonder A."/>
            <person name="Ginger M.L."/>
            <person name="Field M.C."/>
            <person name="Barry J.D."/>
            <person name="Hertz-Fowler C."/>
            <person name="Berriman M."/>
        </authorList>
    </citation>
    <scope>NUCLEOTIDE SEQUENCE</scope>
    <source>
        <strain evidence="4">Y486</strain>
    </source>
</reference>
<dbReference type="VEuPathDB" id="TriTrypDB:TvY486_0400190"/>
<dbReference type="GO" id="GO:0031624">
    <property type="term" value="F:ubiquitin conjugating enzyme binding"/>
    <property type="evidence" value="ECO:0007669"/>
    <property type="project" value="TreeGrafter"/>
</dbReference>
<dbReference type="Pfam" id="PF03556">
    <property type="entry name" value="Cullin_binding"/>
    <property type="match status" value="1"/>
</dbReference>
<dbReference type="Gene3D" id="1.10.238.200">
    <property type="entry name" value="Cullin, PONY binding domain"/>
    <property type="match status" value="1"/>
</dbReference>
<dbReference type="OMA" id="KEFFDGM"/>
<name>G0TTS4_TRYVY</name>
<dbReference type="GO" id="GO:0045116">
    <property type="term" value="P:protein neddylation"/>
    <property type="evidence" value="ECO:0007669"/>
    <property type="project" value="TreeGrafter"/>
</dbReference>
<evidence type="ECO:0000256" key="1">
    <source>
        <dbReference type="RuleBase" id="RU410713"/>
    </source>
</evidence>
<dbReference type="InterPro" id="IPR005176">
    <property type="entry name" value="PONY_dom"/>
</dbReference>
<dbReference type="PANTHER" id="PTHR12281:SF34">
    <property type="entry name" value="DEFECTIVE IN CULLIN NEDDYLATION PROTEIN"/>
    <property type="match status" value="1"/>
</dbReference>
<feature type="region of interest" description="Disordered" evidence="2">
    <location>
        <begin position="1"/>
        <end position="26"/>
    </location>
</feature>
<dbReference type="InterPro" id="IPR014764">
    <property type="entry name" value="DCN-prot"/>
</dbReference>
<dbReference type="PANTHER" id="PTHR12281">
    <property type="entry name" value="RP42 RELATED"/>
    <property type="match status" value="1"/>
</dbReference>
<dbReference type="GO" id="GO:0000151">
    <property type="term" value="C:ubiquitin ligase complex"/>
    <property type="evidence" value="ECO:0007669"/>
    <property type="project" value="TreeGrafter"/>
</dbReference>
<evidence type="ECO:0000313" key="4">
    <source>
        <dbReference type="EMBL" id="CCC47355.1"/>
    </source>
</evidence>